<protein>
    <submittedName>
        <fullName evidence="1">Uncharacterized protein</fullName>
    </submittedName>
</protein>
<organism evidence="1 2">
    <name type="scientific">Streptomyces gelaticus</name>
    <dbReference type="NCBI Taxonomy" id="285446"/>
    <lineage>
        <taxon>Bacteria</taxon>
        <taxon>Bacillati</taxon>
        <taxon>Actinomycetota</taxon>
        <taxon>Actinomycetes</taxon>
        <taxon>Kitasatosporales</taxon>
        <taxon>Streptomycetaceae</taxon>
        <taxon>Streptomyces</taxon>
    </lineage>
</organism>
<keyword evidence="2" id="KW-1185">Reference proteome</keyword>
<dbReference type="Proteomes" id="UP000660675">
    <property type="component" value="Unassembled WGS sequence"/>
</dbReference>
<name>A0ABQ2VXP9_9ACTN</name>
<comment type="caution">
    <text evidence="1">The sequence shown here is derived from an EMBL/GenBank/DDBJ whole genome shotgun (WGS) entry which is preliminary data.</text>
</comment>
<accession>A0ABQ2VXP9</accession>
<gene>
    <name evidence="1" type="ORF">GCM10015535_28470</name>
</gene>
<evidence type="ECO:0000313" key="2">
    <source>
        <dbReference type="Proteomes" id="UP000660675"/>
    </source>
</evidence>
<proteinExistence type="predicted"/>
<reference evidence="2" key="1">
    <citation type="journal article" date="2019" name="Int. J. Syst. Evol. Microbiol.">
        <title>The Global Catalogue of Microorganisms (GCM) 10K type strain sequencing project: providing services to taxonomists for standard genome sequencing and annotation.</title>
        <authorList>
            <consortium name="The Broad Institute Genomics Platform"/>
            <consortium name="The Broad Institute Genome Sequencing Center for Infectious Disease"/>
            <person name="Wu L."/>
            <person name="Ma J."/>
        </authorList>
    </citation>
    <scope>NUCLEOTIDE SEQUENCE [LARGE SCALE GENOMIC DNA]</scope>
    <source>
        <strain evidence="2">JCM 4376</strain>
    </source>
</reference>
<dbReference type="EMBL" id="BMTF01000008">
    <property type="protein sequence ID" value="GGV84206.1"/>
    <property type="molecule type" value="Genomic_DNA"/>
</dbReference>
<sequence length="84" mass="9363">MRAETRRSEGEVAALMAPMVPDRDPRRHRGFRERTRLGQHADNMRPGAVGSYLFDAGPLSTYTHLSLAFTSHTVPAPEPSGEMR</sequence>
<evidence type="ECO:0000313" key="1">
    <source>
        <dbReference type="EMBL" id="GGV84206.1"/>
    </source>
</evidence>